<dbReference type="EMBL" id="BMAU01021301">
    <property type="protein sequence ID" value="GFY10979.1"/>
    <property type="molecule type" value="Genomic_DNA"/>
</dbReference>
<dbReference type="InterPro" id="IPR005135">
    <property type="entry name" value="Endo/exonuclease/phosphatase"/>
</dbReference>
<dbReference type="SUPFAM" id="SSF56219">
    <property type="entry name" value="DNase I-like"/>
    <property type="match status" value="1"/>
</dbReference>
<dbReference type="PANTHER" id="PTHR33273:SF4">
    <property type="entry name" value="ENDONUCLEASE_EXONUCLEASE_PHOSPHATASE DOMAIN-CONTAINING PROTEIN"/>
    <property type="match status" value="1"/>
</dbReference>
<feature type="domain" description="Endonuclease/exonuclease/phosphatase" evidence="1">
    <location>
        <begin position="137"/>
        <end position="245"/>
    </location>
</feature>
<dbReference type="Pfam" id="PF14529">
    <property type="entry name" value="Exo_endo_phos_2"/>
    <property type="match status" value="1"/>
</dbReference>
<sequence length="385" mass="43846">MPEPTDQYTGSLDSEVHEKMFRSSGESEARPPVFQVNYFRVVSARKTTVRLLNVPLQTVSDAICRFKELGNDGRRPENTVNTSKNHKLHRQNTIGRGLAFLINNINYQCININRKIIDGSNRKIQGIRIIWRGKQLKILNMYHPPNLKSLPTDLQDLFTVSTICLGDLNAKHLICGCSTANLRGNELLNIIDDKYFSILNDGRSTHFSYSYSTKEALDISITSSDLGPSCKWTLLENLGKDHLPILIELKKRQLVPTSNNKQWIFKKADWHYFGENGFKKNHFSPAIPQSSPGGAKLEKVQLSAARIITGLRNTCPRDIVLFEADLQSLSLRRHACLTKYYNKLRSLDSRNRTSAYVKDWCKNQRLRRNSSFSQMVSFNLTVGAV</sequence>
<reference evidence="2" key="1">
    <citation type="submission" date="2020-08" db="EMBL/GenBank/DDBJ databases">
        <title>Multicomponent nature underlies the extraordinary mechanical properties of spider dragline silk.</title>
        <authorList>
            <person name="Kono N."/>
            <person name="Nakamura H."/>
            <person name="Mori M."/>
            <person name="Yoshida Y."/>
            <person name="Ohtoshi R."/>
            <person name="Malay A.D."/>
            <person name="Moran D.A.P."/>
            <person name="Tomita M."/>
            <person name="Numata K."/>
            <person name="Arakawa K."/>
        </authorList>
    </citation>
    <scope>NUCLEOTIDE SEQUENCE</scope>
</reference>
<evidence type="ECO:0000313" key="3">
    <source>
        <dbReference type="Proteomes" id="UP000887159"/>
    </source>
</evidence>
<name>A0A8X6SCH1_TRICX</name>
<organism evidence="2 3">
    <name type="scientific">Trichonephila clavipes</name>
    <name type="common">Golden silk orbweaver</name>
    <name type="synonym">Nephila clavipes</name>
    <dbReference type="NCBI Taxonomy" id="2585209"/>
    <lineage>
        <taxon>Eukaryota</taxon>
        <taxon>Metazoa</taxon>
        <taxon>Ecdysozoa</taxon>
        <taxon>Arthropoda</taxon>
        <taxon>Chelicerata</taxon>
        <taxon>Arachnida</taxon>
        <taxon>Araneae</taxon>
        <taxon>Araneomorphae</taxon>
        <taxon>Entelegynae</taxon>
        <taxon>Araneoidea</taxon>
        <taxon>Nephilidae</taxon>
        <taxon>Trichonephila</taxon>
    </lineage>
</organism>
<keyword evidence="3" id="KW-1185">Reference proteome</keyword>
<accession>A0A8X6SCH1</accession>
<dbReference type="Proteomes" id="UP000887159">
    <property type="component" value="Unassembled WGS sequence"/>
</dbReference>
<dbReference type="AlphaFoldDB" id="A0A8X6SCH1"/>
<evidence type="ECO:0000313" key="2">
    <source>
        <dbReference type="EMBL" id="GFY10979.1"/>
    </source>
</evidence>
<dbReference type="GO" id="GO:0003824">
    <property type="term" value="F:catalytic activity"/>
    <property type="evidence" value="ECO:0007669"/>
    <property type="project" value="InterPro"/>
</dbReference>
<protein>
    <recommendedName>
        <fullName evidence="1">Endonuclease/exonuclease/phosphatase domain-containing protein</fullName>
    </recommendedName>
</protein>
<dbReference type="InterPro" id="IPR036691">
    <property type="entry name" value="Endo/exonu/phosph_ase_sf"/>
</dbReference>
<dbReference type="PANTHER" id="PTHR33273">
    <property type="entry name" value="DOMAIN-CONTAINING PROTEIN, PUTATIVE-RELATED"/>
    <property type="match status" value="1"/>
</dbReference>
<dbReference type="Gene3D" id="3.60.10.10">
    <property type="entry name" value="Endonuclease/exonuclease/phosphatase"/>
    <property type="match status" value="1"/>
</dbReference>
<evidence type="ECO:0000259" key="1">
    <source>
        <dbReference type="Pfam" id="PF14529"/>
    </source>
</evidence>
<comment type="caution">
    <text evidence="2">The sequence shown here is derived from an EMBL/GenBank/DDBJ whole genome shotgun (WGS) entry which is preliminary data.</text>
</comment>
<proteinExistence type="predicted"/>
<gene>
    <name evidence="2" type="primary">AVEN_113338_1</name>
    <name evidence="2" type="ORF">TNCV_1125001</name>
</gene>